<name>A0A1X2HN69_SYNRA</name>
<dbReference type="InParanoid" id="A0A1X2HN69"/>
<organism evidence="2 3">
    <name type="scientific">Syncephalastrum racemosum</name>
    <name type="common">Filamentous fungus</name>
    <dbReference type="NCBI Taxonomy" id="13706"/>
    <lineage>
        <taxon>Eukaryota</taxon>
        <taxon>Fungi</taxon>
        <taxon>Fungi incertae sedis</taxon>
        <taxon>Mucoromycota</taxon>
        <taxon>Mucoromycotina</taxon>
        <taxon>Mucoromycetes</taxon>
        <taxon>Mucorales</taxon>
        <taxon>Syncephalastraceae</taxon>
        <taxon>Syncephalastrum</taxon>
    </lineage>
</organism>
<comment type="caution">
    <text evidence="2">The sequence shown here is derived from an EMBL/GenBank/DDBJ whole genome shotgun (WGS) entry which is preliminary data.</text>
</comment>
<dbReference type="AlphaFoldDB" id="A0A1X2HN69"/>
<dbReference type="InterPro" id="IPR036047">
    <property type="entry name" value="F-box-like_dom_sf"/>
</dbReference>
<reference evidence="2 3" key="1">
    <citation type="submission" date="2016-07" db="EMBL/GenBank/DDBJ databases">
        <title>Pervasive Adenine N6-methylation of Active Genes in Fungi.</title>
        <authorList>
            <consortium name="DOE Joint Genome Institute"/>
            <person name="Mondo S.J."/>
            <person name="Dannebaum R.O."/>
            <person name="Kuo R.C."/>
            <person name="Labutti K."/>
            <person name="Haridas S."/>
            <person name="Kuo A."/>
            <person name="Salamov A."/>
            <person name="Ahrendt S.R."/>
            <person name="Lipzen A."/>
            <person name="Sullivan W."/>
            <person name="Andreopoulos W.B."/>
            <person name="Clum A."/>
            <person name="Lindquist E."/>
            <person name="Daum C."/>
            <person name="Ramamoorthy G.K."/>
            <person name="Gryganskyi A."/>
            <person name="Culley D."/>
            <person name="Magnuson J.K."/>
            <person name="James T.Y."/>
            <person name="O'Malley M.A."/>
            <person name="Stajich J.E."/>
            <person name="Spatafora J.W."/>
            <person name="Visel A."/>
            <person name="Grigoriev I.V."/>
        </authorList>
    </citation>
    <scope>NUCLEOTIDE SEQUENCE [LARGE SCALE GENOMIC DNA]</scope>
    <source>
        <strain evidence="2 3">NRRL 2496</strain>
    </source>
</reference>
<feature type="domain" description="F-box" evidence="1">
    <location>
        <begin position="1"/>
        <end position="49"/>
    </location>
</feature>
<gene>
    <name evidence="2" type="ORF">BCR43DRAFT_511746</name>
</gene>
<dbReference type="EMBL" id="MCGN01000002">
    <property type="protein sequence ID" value="ORZ00788.1"/>
    <property type="molecule type" value="Genomic_DNA"/>
</dbReference>
<evidence type="ECO:0000259" key="1">
    <source>
        <dbReference type="PROSITE" id="PS50181"/>
    </source>
</evidence>
<dbReference type="PROSITE" id="PS50181">
    <property type="entry name" value="FBOX"/>
    <property type="match status" value="1"/>
</dbReference>
<accession>A0A1X2HN69</accession>
<dbReference type="OrthoDB" id="2322499at2759"/>
<keyword evidence="3" id="KW-1185">Reference proteome</keyword>
<evidence type="ECO:0000313" key="2">
    <source>
        <dbReference type="EMBL" id="ORZ00788.1"/>
    </source>
</evidence>
<protein>
    <recommendedName>
        <fullName evidence="1">F-box domain-containing protein</fullName>
    </recommendedName>
</protein>
<proteinExistence type="predicted"/>
<evidence type="ECO:0000313" key="3">
    <source>
        <dbReference type="Proteomes" id="UP000242180"/>
    </source>
</evidence>
<dbReference type="SUPFAM" id="SSF81383">
    <property type="entry name" value="F-box domain"/>
    <property type="match status" value="1"/>
</dbReference>
<dbReference type="InterPro" id="IPR001810">
    <property type="entry name" value="F-box_dom"/>
</dbReference>
<sequence>MDNLPEEIIVLVLENLSPLDLWELDSVNQFFHHFLAGNNAAVTGLYRRVAERYGIPPPDPYTYRRVFALLAGRHCEICRYPSARRNIYVYWVLGVLCCVRCRTRMTMQTSALGEAQRVHVASMNVPYQPLVVPYVRPGRRRRVIRIVWTRHLVSYLPDATPLERFRRQLLLGLFNEAMRFRMVHDPNFHIFRLRQAEQRPPRQRR</sequence>
<dbReference type="Proteomes" id="UP000242180">
    <property type="component" value="Unassembled WGS sequence"/>
</dbReference>